<dbReference type="InterPro" id="IPR000600">
    <property type="entry name" value="ROK"/>
</dbReference>
<organism evidence="2 3">
    <name type="scientific">Segnochrobactrum spirostomi</name>
    <dbReference type="NCBI Taxonomy" id="2608987"/>
    <lineage>
        <taxon>Bacteria</taxon>
        <taxon>Pseudomonadati</taxon>
        <taxon>Pseudomonadota</taxon>
        <taxon>Alphaproteobacteria</taxon>
        <taxon>Hyphomicrobiales</taxon>
        <taxon>Segnochrobactraceae</taxon>
        <taxon>Segnochrobactrum</taxon>
    </lineage>
</organism>
<dbReference type="Gene3D" id="1.10.10.10">
    <property type="entry name" value="Winged helix-like DNA-binding domain superfamily/Winged helix DNA-binding domain"/>
    <property type="match status" value="1"/>
</dbReference>
<sequence length="421" mass="44986">MRPVRSGQGANSAQLRQFNERAVLQYLRRLGEASKADLARAAGLTNNAIGMLIRELEELGLVRDLGKKREGRRGQPATLLSLDPRGAFSIGVRLDRGRTEVVLCDFNGTLLARHSHEIVLPPPEEALEIVAGDVRHLITRLSDEDRPRLTGIGLAQPFNLGAWLRELELPRETFARWDEVDFAAMLQDATGVEVFLENDGNAAAIAELLYGTGREEDDFLYLFIGPAIGGGIVLGGDCLRGAHGNAADVAVMPVPPSELASVRDHPLGDILIARASLNSLFRHLRWSGVAVPDQTAFATTVAAASGRADGPVAEWIEDCVAALSVSVRSIVATIDVPTVVIDSDLHGWVLDAIVTRLTERLAADMAEARTPPRLVHGRFGSDAGALGAAAVPLFFNFAPRSSLLTGAGGAYAEEAKHVAAE</sequence>
<evidence type="ECO:0000313" key="3">
    <source>
        <dbReference type="Proteomes" id="UP000332515"/>
    </source>
</evidence>
<dbReference type="InterPro" id="IPR036390">
    <property type="entry name" value="WH_DNA-bd_sf"/>
</dbReference>
<dbReference type="Pfam" id="PF00480">
    <property type="entry name" value="ROK"/>
    <property type="match status" value="1"/>
</dbReference>
<reference evidence="2 3" key="1">
    <citation type="submission" date="2019-09" db="EMBL/GenBank/DDBJ databases">
        <title>Segnochrobactrum spirostomi gen. nov., sp. nov., isolated from the ciliate Spirostomum cf. yagiui and description of a novel family, Segnochrobactraceae fam. nov. within the order Rhizobiales of the class Alphaproteobacteria.</title>
        <authorList>
            <person name="Akter S."/>
            <person name="Shazib S.U.A."/>
            <person name="Shin M.K."/>
        </authorList>
    </citation>
    <scope>NUCLEOTIDE SEQUENCE [LARGE SCALE GENOMIC DNA]</scope>
    <source>
        <strain evidence="2 3">Sp-1</strain>
    </source>
</reference>
<gene>
    <name evidence="2" type="ORF">F0357_12920</name>
</gene>
<accession>A0A6A7Y382</accession>
<dbReference type="AlphaFoldDB" id="A0A6A7Y382"/>
<proteinExistence type="inferred from homology"/>
<evidence type="ECO:0000313" key="2">
    <source>
        <dbReference type="EMBL" id="MQT13523.1"/>
    </source>
</evidence>
<dbReference type="SUPFAM" id="SSF46785">
    <property type="entry name" value="Winged helix' DNA-binding domain"/>
    <property type="match status" value="1"/>
</dbReference>
<dbReference type="Proteomes" id="UP000332515">
    <property type="component" value="Unassembled WGS sequence"/>
</dbReference>
<comment type="caution">
    <text evidence="2">The sequence shown here is derived from an EMBL/GenBank/DDBJ whole genome shotgun (WGS) entry which is preliminary data.</text>
</comment>
<dbReference type="InterPro" id="IPR036388">
    <property type="entry name" value="WH-like_DNA-bd_sf"/>
</dbReference>
<comment type="similarity">
    <text evidence="1">Belongs to the ROK (NagC/XylR) family.</text>
</comment>
<dbReference type="PANTHER" id="PTHR18964:SF149">
    <property type="entry name" value="BIFUNCTIONAL UDP-N-ACETYLGLUCOSAMINE 2-EPIMERASE_N-ACETYLMANNOSAMINE KINASE"/>
    <property type="match status" value="1"/>
</dbReference>
<evidence type="ECO:0000256" key="1">
    <source>
        <dbReference type="ARBA" id="ARBA00006479"/>
    </source>
</evidence>
<dbReference type="PANTHER" id="PTHR18964">
    <property type="entry name" value="ROK (REPRESSOR, ORF, KINASE) FAMILY"/>
    <property type="match status" value="1"/>
</dbReference>
<protein>
    <submittedName>
        <fullName evidence="2">ROK family transcriptional regulator</fullName>
    </submittedName>
</protein>
<dbReference type="Gene3D" id="3.30.420.40">
    <property type="match status" value="2"/>
</dbReference>
<dbReference type="EMBL" id="VWNA01000001">
    <property type="protein sequence ID" value="MQT13523.1"/>
    <property type="molecule type" value="Genomic_DNA"/>
</dbReference>
<dbReference type="SUPFAM" id="SSF53067">
    <property type="entry name" value="Actin-like ATPase domain"/>
    <property type="match status" value="1"/>
</dbReference>
<keyword evidence="3" id="KW-1185">Reference proteome</keyword>
<dbReference type="InterPro" id="IPR043129">
    <property type="entry name" value="ATPase_NBD"/>
</dbReference>
<name>A0A6A7Y382_9HYPH</name>